<proteinExistence type="inferred from homology"/>
<evidence type="ECO:0000256" key="5">
    <source>
        <dbReference type="ARBA" id="ARBA00048200"/>
    </source>
</evidence>
<dbReference type="Gene3D" id="3.90.25.10">
    <property type="entry name" value="UDP-galactose 4-epimerase, domain 1"/>
    <property type="match status" value="1"/>
</dbReference>
<dbReference type="EMBL" id="FNCZ01000001">
    <property type="protein sequence ID" value="SDG75481.1"/>
    <property type="molecule type" value="Genomic_DNA"/>
</dbReference>
<evidence type="ECO:0000313" key="8">
    <source>
        <dbReference type="EMBL" id="SDG75481.1"/>
    </source>
</evidence>
<dbReference type="PANTHER" id="PTHR10491:SF4">
    <property type="entry name" value="METHIONINE ADENOSYLTRANSFERASE 2 SUBUNIT BETA"/>
    <property type="match status" value="1"/>
</dbReference>
<dbReference type="OrthoDB" id="9803892at2"/>
<dbReference type="InterPro" id="IPR036291">
    <property type="entry name" value="NAD(P)-bd_dom_sf"/>
</dbReference>
<keyword evidence="9" id="KW-1185">Reference proteome</keyword>
<accession>A0A1G7WU67</accession>
<sequence>MRILITGASGMLGATLANMLEDEHEVFGTGNSNFDEQPKNYKVLDLNAENYNEVIEWSNPNIIILSGALTNGNYCNNNPEEAFSINGISVKKFSEAANKEVKFIYISTDAVFPSNLHLAKETDCVSPENVYGKSKELGEFFIKFSDRPFCVIRTTIVGLNLNSKKAGFVEWIINASKTSEDISLFDDVVFNPISIWELADEIKHIISLEDFPNEILHISGTEIVTKYKFGIELLKSLKLETKTVRSGLISSFKDRAKRCNDQTLSCVYYQDKYKRKLPKLANTIQTINQYYEADKIRK</sequence>
<gene>
    <name evidence="8" type="ORF">SAMN04489796_101490</name>
</gene>
<dbReference type="EC" id="1.1.1.133" evidence="3 6"/>
<dbReference type="STRING" id="262004.SAMN04489796_101490"/>
<dbReference type="SUPFAM" id="SSF51735">
    <property type="entry name" value="NAD(P)-binding Rossmann-fold domains"/>
    <property type="match status" value="1"/>
</dbReference>
<comment type="pathway">
    <text evidence="1 6">Carbohydrate biosynthesis; dTDP-L-rhamnose biosynthesis.</text>
</comment>
<evidence type="ECO:0000256" key="4">
    <source>
        <dbReference type="ARBA" id="ARBA00017099"/>
    </source>
</evidence>
<comment type="catalytic activity">
    <reaction evidence="5">
        <text>dTDP-beta-L-rhamnose + NADP(+) = dTDP-4-dehydro-beta-L-rhamnose + NADPH + H(+)</text>
        <dbReference type="Rhea" id="RHEA:21796"/>
        <dbReference type="ChEBI" id="CHEBI:15378"/>
        <dbReference type="ChEBI" id="CHEBI:57510"/>
        <dbReference type="ChEBI" id="CHEBI:57783"/>
        <dbReference type="ChEBI" id="CHEBI:58349"/>
        <dbReference type="ChEBI" id="CHEBI:62830"/>
        <dbReference type="EC" id="1.1.1.133"/>
    </reaction>
</comment>
<organism evidence="8 9">
    <name type="scientific">Winogradskyella thalassocola</name>
    <dbReference type="NCBI Taxonomy" id="262004"/>
    <lineage>
        <taxon>Bacteria</taxon>
        <taxon>Pseudomonadati</taxon>
        <taxon>Bacteroidota</taxon>
        <taxon>Flavobacteriia</taxon>
        <taxon>Flavobacteriales</taxon>
        <taxon>Flavobacteriaceae</taxon>
        <taxon>Winogradskyella</taxon>
    </lineage>
</organism>
<dbReference type="GO" id="GO:0019305">
    <property type="term" value="P:dTDP-rhamnose biosynthetic process"/>
    <property type="evidence" value="ECO:0007669"/>
    <property type="project" value="UniProtKB-UniPathway"/>
</dbReference>
<evidence type="ECO:0000256" key="6">
    <source>
        <dbReference type="RuleBase" id="RU364082"/>
    </source>
</evidence>
<protein>
    <recommendedName>
        <fullName evidence="4 6">dTDP-4-dehydrorhamnose reductase</fullName>
        <ecNumber evidence="3 6">1.1.1.133</ecNumber>
    </recommendedName>
</protein>
<keyword evidence="6" id="KW-0560">Oxidoreductase</keyword>
<dbReference type="Pfam" id="PF04321">
    <property type="entry name" value="RmlD_sub_bind"/>
    <property type="match status" value="1"/>
</dbReference>
<keyword evidence="6" id="KW-0521">NADP</keyword>
<dbReference type="UniPathway" id="UPA00124"/>
<dbReference type="PANTHER" id="PTHR10491">
    <property type="entry name" value="DTDP-4-DEHYDRORHAMNOSE REDUCTASE"/>
    <property type="match status" value="1"/>
</dbReference>
<evidence type="ECO:0000313" key="9">
    <source>
        <dbReference type="Proteomes" id="UP000199492"/>
    </source>
</evidence>
<dbReference type="InterPro" id="IPR005913">
    <property type="entry name" value="dTDP_dehydrorham_reduct"/>
</dbReference>
<feature type="domain" description="RmlD-like substrate binding" evidence="7">
    <location>
        <begin position="1"/>
        <end position="287"/>
    </location>
</feature>
<dbReference type="GO" id="GO:0008831">
    <property type="term" value="F:dTDP-4-dehydrorhamnose reductase activity"/>
    <property type="evidence" value="ECO:0007669"/>
    <property type="project" value="UniProtKB-EC"/>
</dbReference>
<evidence type="ECO:0000259" key="7">
    <source>
        <dbReference type="Pfam" id="PF04321"/>
    </source>
</evidence>
<dbReference type="AlphaFoldDB" id="A0A1G7WU67"/>
<reference evidence="9" key="1">
    <citation type="submission" date="2016-10" db="EMBL/GenBank/DDBJ databases">
        <authorList>
            <person name="Varghese N."/>
            <person name="Submissions S."/>
        </authorList>
    </citation>
    <scope>NUCLEOTIDE SEQUENCE [LARGE SCALE GENOMIC DNA]</scope>
    <source>
        <strain evidence="9">DSM 15363</strain>
    </source>
</reference>
<evidence type="ECO:0000256" key="1">
    <source>
        <dbReference type="ARBA" id="ARBA00004781"/>
    </source>
</evidence>
<comment type="function">
    <text evidence="6">Catalyzes the reduction of dTDP-6-deoxy-L-lyxo-4-hexulose to yield dTDP-L-rhamnose.</text>
</comment>
<comment type="similarity">
    <text evidence="2 6">Belongs to the dTDP-4-dehydrorhamnose reductase family.</text>
</comment>
<dbReference type="RefSeq" id="WP_092465992.1">
    <property type="nucleotide sequence ID" value="NZ_FNCZ01000001.1"/>
</dbReference>
<dbReference type="Proteomes" id="UP000199492">
    <property type="component" value="Unassembled WGS sequence"/>
</dbReference>
<dbReference type="InterPro" id="IPR029903">
    <property type="entry name" value="RmlD-like-bd"/>
</dbReference>
<dbReference type="Gene3D" id="3.40.50.720">
    <property type="entry name" value="NAD(P)-binding Rossmann-like Domain"/>
    <property type="match status" value="1"/>
</dbReference>
<evidence type="ECO:0000256" key="2">
    <source>
        <dbReference type="ARBA" id="ARBA00010944"/>
    </source>
</evidence>
<name>A0A1G7WU67_9FLAO</name>
<evidence type="ECO:0000256" key="3">
    <source>
        <dbReference type="ARBA" id="ARBA00012929"/>
    </source>
</evidence>